<keyword evidence="2" id="KW-0067">ATP-binding</keyword>
<dbReference type="Gene3D" id="3.30.470.20">
    <property type="entry name" value="ATP-grasp fold, B domain"/>
    <property type="match status" value="1"/>
</dbReference>
<sequence>MSAVPSSPVPTGFEQAFRPRSVAVIGASDDPSRISGRALHYLRRAGYRGSVYPVNHQRATVQGLPAYPSLDAVPDVPDMALICLPARLLRQAVADCVAKGVGAAVVYAAGFAETGEQGQALQEELAETARRGNLRLFGPNCLGLLHAASGFVGTFSSAFDEAIPTGGNVAVVSQSGAYGGHLAYLCRRRNIDVGYWVSTGNEAGTDVADCVHWLALQDDVSVILAYAEGVRDGERLRTALAVAHERRKPVVFMKVGSSDSGAAAARSHTASLAGSDSVYDALFRQYGVHRARTTQEQVDLAYACSRGVLPAGRGLGIVTVSGGFGVQLCDAAERYGLEVAGLPEAARARLREINPMGSDDNPCDTTAGWLNDMSLITDTYRVMYAEGDYDSVIGSFTMLPDSPTYGEGIKEAIRKGTADFMDRPTVLCMEARPEVVRSYEEAGFLVYDDSERAVAALDGLARLREGFERPLPAPAGKDTPRRELPAGPFSEAAAQRLLASAGVPFPLSRVVTSAREAAEAAASTGFPAVMKIVSPDIAHKTEIGGVLLGVADAEAAAAAFTELTARAAAACPEARVEGVLVARTAPRGVEVIVGARRDPVFGPVVVFGTGGVRAELYRDVATRVGAVDRDEALRMIAETRGHALLTGFRGAPEADVDALADLLVTVSAFAVAHADRIEAVELNPVVVLAAGQGVLALDALLLEREGTS</sequence>
<protein>
    <submittedName>
        <fullName evidence="4">CoA-binding protein</fullName>
    </submittedName>
</protein>
<dbReference type="RefSeq" id="WP_114625079.1">
    <property type="nucleotide sequence ID" value="NZ_QQNA01000151.1"/>
</dbReference>
<evidence type="ECO:0000256" key="2">
    <source>
        <dbReference type="PROSITE-ProRule" id="PRU00409"/>
    </source>
</evidence>
<keyword evidence="2" id="KW-0547">Nucleotide-binding</keyword>
<dbReference type="InterPro" id="IPR011761">
    <property type="entry name" value="ATP-grasp"/>
</dbReference>
<evidence type="ECO:0000259" key="3">
    <source>
        <dbReference type="PROSITE" id="PS50975"/>
    </source>
</evidence>
<dbReference type="Gene3D" id="3.30.1490.20">
    <property type="entry name" value="ATP-grasp fold, A domain"/>
    <property type="match status" value="1"/>
</dbReference>
<comment type="similarity">
    <text evidence="1">In the N-terminal section; belongs to the acetate CoA ligase alpha subunit family.</text>
</comment>
<dbReference type="Pfam" id="PF13380">
    <property type="entry name" value="CoA_binding_2"/>
    <property type="match status" value="1"/>
</dbReference>
<organism evidence="4 5">
    <name type="scientific">Streptomyces corynorhini</name>
    <dbReference type="NCBI Taxonomy" id="2282652"/>
    <lineage>
        <taxon>Bacteria</taxon>
        <taxon>Bacillati</taxon>
        <taxon>Actinomycetota</taxon>
        <taxon>Actinomycetes</taxon>
        <taxon>Kitasatosporales</taxon>
        <taxon>Streptomycetaceae</taxon>
        <taxon>Streptomyces</taxon>
    </lineage>
</organism>
<name>A0A370B4N9_9ACTN</name>
<dbReference type="OrthoDB" id="190266at2"/>
<dbReference type="PROSITE" id="PS50975">
    <property type="entry name" value="ATP_GRASP"/>
    <property type="match status" value="1"/>
</dbReference>
<evidence type="ECO:0000256" key="1">
    <source>
        <dbReference type="ARBA" id="ARBA00060888"/>
    </source>
</evidence>
<dbReference type="EMBL" id="QQNA01000151">
    <property type="protein sequence ID" value="RDG36551.1"/>
    <property type="molecule type" value="Genomic_DNA"/>
</dbReference>
<dbReference type="PANTHER" id="PTHR42793:SF4">
    <property type="entry name" value="BLL6376 PROTEIN"/>
    <property type="match status" value="1"/>
</dbReference>
<dbReference type="SUPFAM" id="SSF56059">
    <property type="entry name" value="Glutathione synthetase ATP-binding domain-like"/>
    <property type="match status" value="1"/>
</dbReference>
<gene>
    <name evidence="4" type="ORF">DVH02_19320</name>
</gene>
<dbReference type="Pfam" id="PF13607">
    <property type="entry name" value="Succ_CoA_lig"/>
    <property type="match status" value="1"/>
</dbReference>
<dbReference type="Gene3D" id="3.40.50.720">
    <property type="entry name" value="NAD(P)-binding Rossmann-like Domain"/>
    <property type="match status" value="1"/>
</dbReference>
<dbReference type="SMART" id="SM00881">
    <property type="entry name" value="CoA_binding"/>
    <property type="match status" value="1"/>
</dbReference>
<dbReference type="InterPro" id="IPR036291">
    <property type="entry name" value="NAD(P)-bd_dom_sf"/>
</dbReference>
<evidence type="ECO:0000313" key="5">
    <source>
        <dbReference type="Proteomes" id="UP000253741"/>
    </source>
</evidence>
<dbReference type="Gene3D" id="3.40.50.261">
    <property type="entry name" value="Succinyl-CoA synthetase domains"/>
    <property type="match status" value="2"/>
</dbReference>
<dbReference type="InterPro" id="IPR003781">
    <property type="entry name" value="CoA-bd"/>
</dbReference>
<proteinExistence type="inferred from homology"/>
<dbReference type="InterPro" id="IPR013815">
    <property type="entry name" value="ATP_grasp_subdomain_1"/>
</dbReference>
<dbReference type="SUPFAM" id="SSF51735">
    <property type="entry name" value="NAD(P)-binding Rossmann-fold domains"/>
    <property type="match status" value="1"/>
</dbReference>
<comment type="caution">
    <text evidence="4">The sequence shown here is derived from an EMBL/GenBank/DDBJ whole genome shotgun (WGS) entry which is preliminary data.</text>
</comment>
<dbReference type="SUPFAM" id="SSF52210">
    <property type="entry name" value="Succinyl-CoA synthetase domains"/>
    <property type="match status" value="2"/>
</dbReference>
<dbReference type="FunFam" id="3.30.1490.20:FF:000020">
    <property type="entry name" value="Protein lysine acetyltransferase"/>
    <property type="match status" value="1"/>
</dbReference>
<dbReference type="Proteomes" id="UP000253741">
    <property type="component" value="Unassembled WGS sequence"/>
</dbReference>
<dbReference type="GO" id="GO:0005524">
    <property type="term" value="F:ATP binding"/>
    <property type="evidence" value="ECO:0007669"/>
    <property type="project" value="UniProtKB-UniRule"/>
</dbReference>
<keyword evidence="5" id="KW-1185">Reference proteome</keyword>
<dbReference type="InterPro" id="IPR016102">
    <property type="entry name" value="Succinyl-CoA_synth-like"/>
</dbReference>
<dbReference type="Pfam" id="PF13549">
    <property type="entry name" value="ATP-grasp_5"/>
    <property type="match status" value="1"/>
</dbReference>
<feature type="domain" description="ATP-grasp" evidence="3">
    <location>
        <begin position="495"/>
        <end position="531"/>
    </location>
</feature>
<dbReference type="PANTHER" id="PTHR42793">
    <property type="entry name" value="COA BINDING DOMAIN CONTAINING PROTEIN"/>
    <property type="match status" value="1"/>
</dbReference>
<dbReference type="GO" id="GO:0046872">
    <property type="term" value="F:metal ion binding"/>
    <property type="evidence" value="ECO:0007669"/>
    <property type="project" value="InterPro"/>
</dbReference>
<dbReference type="AlphaFoldDB" id="A0A370B4N9"/>
<dbReference type="InterPro" id="IPR032875">
    <property type="entry name" value="Succ_CoA_lig_flav_dom"/>
</dbReference>
<reference evidence="4 5" key="1">
    <citation type="submission" date="2018-07" db="EMBL/GenBank/DDBJ databases">
        <title>Streptomyces species from bats.</title>
        <authorList>
            <person name="Dunlap C."/>
        </authorList>
    </citation>
    <scope>NUCLEOTIDE SEQUENCE [LARGE SCALE GENOMIC DNA]</scope>
    <source>
        <strain evidence="4 5">AC230</strain>
    </source>
</reference>
<evidence type="ECO:0000313" key="4">
    <source>
        <dbReference type="EMBL" id="RDG36551.1"/>
    </source>
</evidence>
<accession>A0A370B4N9</accession>